<protein>
    <submittedName>
        <fullName evidence="1">Enolase 4</fullName>
    </submittedName>
</protein>
<dbReference type="Gene3D" id="3.20.20.120">
    <property type="entry name" value="Enolase-like C-terminal domain"/>
    <property type="match status" value="1"/>
</dbReference>
<dbReference type="EMBL" id="JAKROA010000013">
    <property type="protein sequence ID" value="KAL5104305.1"/>
    <property type="molecule type" value="Genomic_DNA"/>
</dbReference>
<evidence type="ECO:0000313" key="1">
    <source>
        <dbReference type="EMBL" id="KAL5104305.1"/>
    </source>
</evidence>
<evidence type="ECO:0000313" key="2">
    <source>
        <dbReference type="Proteomes" id="UP001651158"/>
    </source>
</evidence>
<gene>
    <name evidence="1" type="ORF">TcWFU_007055</name>
</gene>
<reference evidence="1 2" key="1">
    <citation type="journal article" date="2022" name="Front. Cell. Infect. Microbiol.">
        <title>The Genomes of Two Strains of Taenia crassiceps the Animal Model for the Study of Human Cysticercosis.</title>
        <authorList>
            <person name="Bobes R.J."/>
            <person name="Estrada K."/>
            <person name="Rios-Valencia D.G."/>
            <person name="Calderon-Gallegos A."/>
            <person name="de la Torre P."/>
            <person name="Carrero J.C."/>
            <person name="Sanchez-Flores A."/>
            <person name="Laclette J.P."/>
        </authorList>
    </citation>
    <scope>NUCLEOTIDE SEQUENCE [LARGE SCALE GENOMIC DNA]</scope>
    <source>
        <strain evidence="1">WFUcys</strain>
    </source>
</reference>
<keyword evidence="2" id="KW-1185">Reference proteome</keyword>
<organism evidence="1 2">
    <name type="scientific">Taenia crassiceps</name>
    <dbReference type="NCBI Taxonomy" id="6207"/>
    <lineage>
        <taxon>Eukaryota</taxon>
        <taxon>Metazoa</taxon>
        <taxon>Spiralia</taxon>
        <taxon>Lophotrochozoa</taxon>
        <taxon>Platyhelminthes</taxon>
        <taxon>Cestoda</taxon>
        <taxon>Eucestoda</taxon>
        <taxon>Cyclophyllidea</taxon>
        <taxon>Taeniidae</taxon>
        <taxon>Taenia</taxon>
    </lineage>
</organism>
<accession>A0ABR4Q4K6</accession>
<name>A0ABR4Q4K6_9CEST</name>
<dbReference type="Proteomes" id="UP001651158">
    <property type="component" value="Unassembled WGS sequence"/>
</dbReference>
<proteinExistence type="predicted"/>
<sequence length="474" mass="53812">MSRRMDRVDAMRVNMEALQILERRSELIEMNLDRVKQQSKALVFCQSHEILKILEGVINQMLEDEPADVPAEQYKTIFTLQAGDKLDSSELIALPPKSNKNVKVKDDPVVPNAIVKPAPSSAILLTSISFAFNFALTESALPLSEGYNLRKHLMVLSKLLSEMRQQYDDENVIQMYIDSKSSLYGLPQLALIPEYQKNCKCIREILVFPRIPSNSYKVIFSRLYSEAFQPPVADKMEQMLDFAISFLRERNLENTFYLTLVCEPYAFYNEVKGKYEPTKGAFKSASEMVHVYANLLQAYPHIKILTNPFRTEDWHAWLKLQETIKNLDNCHFVEICASSDALDTGLVLRLSPSPSISEMAYLVNRTSNNLDESDRKHTFGISNIIGIDGTFGAQTSCCFLLDIAEAILWVKYRQKKKIQVRLTGNCASMRRNRFALAVAIAFGADYINFGDAGSTTAQVLLAEWINLVHTNTEK</sequence>
<dbReference type="SUPFAM" id="SSF51604">
    <property type="entry name" value="Enolase C-terminal domain-like"/>
    <property type="match status" value="1"/>
</dbReference>
<dbReference type="InterPro" id="IPR036849">
    <property type="entry name" value="Enolase-like_C_sf"/>
</dbReference>
<comment type="caution">
    <text evidence="1">The sequence shown here is derived from an EMBL/GenBank/DDBJ whole genome shotgun (WGS) entry which is preliminary data.</text>
</comment>